<dbReference type="InterPro" id="IPR020889">
    <property type="entry name" value="LipoPS_assembly_LptD"/>
</dbReference>
<evidence type="ECO:0000259" key="4">
    <source>
        <dbReference type="Pfam" id="PF19838"/>
    </source>
</evidence>
<comment type="caution">
    <text evidence="2">Lacks conserved residue(s) required for the propagation of feature annotation.</text>
</comment>
<dbReference type="Pfam" id="PF04453">
    <property type="entry name" value="LptD"/>
    <property type="match status" value="1"/>
</dbReference>
<dbReference type="AlphaFoldDB" id="A0A1H1BZX6"/>
<dbReference type="GO" id="GO:0043165">
    <property type="term" value="P:Gram-negative-bacterium-type cell outer membrane assembly"/>
    <property type="evidence" value="ECO:0007669"/>
    <property type="project" value="UniProtKB-UniRule"/>
</dbReference>
<sequence precursor="true">MILRSVFPPLRRLRLRPLVYFMLCAAGCAPLAGHAQLVGAAAVAEPLDGVWGFRLAPQLSEQPLRAGDKPVTAAIGDSMTATTGTDVSLKGHAQLRRYASIVKGDALHYDIDSDKADAYGHVQLVDNGNVFEGPDAHFFVDASEGTISVPKYRFQLTGGWGSAQRADLIDSERTVVHHGTYSTCQCDATPAWYLKASEFDIDTGNDEGIAHDGVLFFQGVPLLASPWLSFPLSNARRSGLLPPTFSFSSTNGADISLPYYFDLAPNYDLTLTPRIMSRRGEMLTADFRYLQPNDSGTISLAYLPHDAITNTARYSIALNQTWNLGSGLGAYVNYNRVSDSTVVTDLASGLAFPTGSTTLYQQEAGLTYSNGPWTVLAREQRWQSFSSDDTYNREPQLNVRYARYDVGGFDFGAETDATRFTISTSDMTQGNRFVFNPYVSYPIERPGWFITPKLAWHFAAYDLTSIGTDVPAGEPKTFSVNVPTFTLDSGMRFERSVRLFGQSYIQTLEPRLFYVYTPYRNQNFAPLFDTATADFGLTELFMPNSFVGNDRVSDANRVTAALTTRFIDAATGDERARFILAQQYDFRTPQVTLEPDDPISTVARTGVIVGASYKLGGNFSAEQAVEYNQADHYLSHAEAGFGWAPAAQHVLNVAYRYTRANTTLDYQPVNQFIVSGQWPLAHNVVSVARVNYDMSAHRLIAGLLGLQYDADCWSLGVAFEKYTNATSSTTSPSSGTRVLMQLQLKGFSQVDNGLLNQFRANVPGYTPTSTVTEPTSRFSDYP</sequence>
<evidence type="ECO:0000256" key="2">
    <source>
        <dbReference type="HAMAP-Rule" id="MF_01411"/>
    </source>
</evidence>
<protein>
    <recommendedName>
        <fullName evidence="2">LPS-assembly protein LptD</fullName>
    </recommendedName>
</protein>
<feature type="domain" description="LptD C-terminal" evidence="3">
    <location>
        <begin position="312"/>
        <end position="683"/>
    </location>
</feature>
<dbReference type="GO" id="GO:0015920">
    <property type="term" value="P:lipopolysaccharide transport"/>
    <property type="evidence" value="ECO:0007669"/>
    <property type="project" value="InterPro"/>
</dbReference>
<dbReference type="InterPro" id="IPR007543">
    <property type="entry name" value="LptD_C"/>
</dbReference>
<dbReference type="Pfam" id="PF19838">
    <property type="entry name" value="LptD_2"/>
    <property type="match status" value="1"/>
</dbReference>
<dbReference type="GO" id="GO:0009279">
    <property type="term" value="C:cell outer membrane"/>
    <property type="evidence" value="ECO:0007669"/>
    <property type="project" value="UniProtKB-SubCell"/>
</dbReference>
<evidence type="ECO:0000256" key="1">
    <source>
        <dbReference type="ARBA" id="ARBA00022729"/>
    </source>
</evidence>
<dbReference type="InterPro" id="IPR050218">
    <property type="entry name" value="LptD"/>
</dbReference>
<evidence type="ECO:0000313" key="5">
    <source>
        <dbReference type="EMBL" id="SDQ57502.1"/>
    </source>
</evidence>
<dbReference type="Proteomes" id="UP000183487">
    <property type="component" value="Unassembled WGS sequence"/>
</dbReference>
<feature type="chain" id="PRO_5010390724" description="LPS-assembly protein LptD" evidence="2">
    <location>
        <begin position="36"/>
        <end position="782"/>
    </location>
</feature>
<comment type="similarity">
    <text evidence="2">Belongs to the LptD family.</text>
</comment>
<dbReference type="GO" id="GO:1990351">
    <property type="term" value="C:transporter complex"/>
    <property type="evidence" value="ECO:0007669"/>
    <property type="project" value="TreeGrafter"/>
</dbReference>
<keyword evidence="1 2" id="KW-0732">Signal</keyword>
<evidence type="ECO:0000259" key="3">
    <source>
        <dbReference type="Pfam" id="PF04453"/>
    </source>
</evidence>
<reference evidence="6" key="1">
    <citation type="submission" date="2016-10" db="EMBL/GenBank/DDBJ databases">
        <authorList>
            <person name="Varghese N."/>
        </authorList>
    </citation>
    <scope>NUCLEOTIDE SEQUENCE [LARGE SCALE GENOMIC DNA]</scope>
    <source>
        <strain evidence="6">GAS106B</strain>
    </source>
</reference>
<organism evidence="5 6">
    <name type="scientific">Paraburkholderia fungorum</name>
    <dbReference type="NCBI Taxonomy" id="134537"/>
    <lineage>
        <taxon>Bacteria</taxon>
        <taxon>Pseudomonadati</taxon>
        <taxon>Pseudomonadota</taxon>
        <taxon>Betaproteobacteria</taxon>
        <taxon>Burkholderiales</taxon>
        <taxon>Burkholderiaceae</taxon>
        <taxon>Paraburkholderia</taxon>
    </lineage>
</organism>
<gene>
    <name evidence="2" type="primary">lptD</name>
    <name evidence="5" type="ORF">SAMN05443245_1901</name>
</gene>
<keyword evidence="2" id="KW-0472">Membrane</keyword>
<comment type="subunit">
    <text evidence="2">Component of the lipopolysaccharide transport and assembly complex. Interacts with LptE and LptA.</text>
</comment>
<keyword evidence="6" id="KW-1185">Reference proteome</keyword>
<dbReference type="PANTHER" id="PTHR30189">
    <property type="entry name" value="LPS-ASSEMBLY PROTEIN"/>
    <property type="match status" value="1"/>
</dbReference>
<dbReference type="EMBL" id="FNKP01000001">
    <property type="protein sequence ID" value="SDQ57502.1"/>
    <property type="molecule type" value="Genomic_DNA"/>
</dbReference>
<comment type="subcellular location">
    <subcellularLocation>
        <location evidence="2">Cell outer membrane</location>
    </subcellularLocation>
</comment>
<dbReference type="PANTHER" id="PTHR30189:SF1">
    <property type="entry name" value="LPS-ASSEMBLY PROTEIN LPTD"/>
    <property type="match status" value="1"/>
</dbReference>
<feature type="domain" description="LPS-assembly protein LptD central" evidence="4">
    <location>
        <begin position="215"/>
        <end position="306"/>
    </location>
</feature>
<accession>A0A1H1BZX6</accession>
<proteinExistence type="inferred from homology"/>
<dbReference type="InterPro" id="IPR045659">
    <property type="entry name" value="LptD_2"/>
</dbReference>
<feature type="signal peptide" evidence="2">
    <location>
        <begin position="1"/>
        <end position="35"/>
    </location>
</feature>
<comment type="function">
    <text evidence="2">Together with LptE, is involved in the assembly of lipopolysaccharide (LPS) at the surface of the outer membrane.</text>
</comment>
<evidence type="ECO:0000313" key="6">
    <source>
        <dbReference type="Proteomes" id="UP000183487"/>
    </source>
</evidence>
<dbReference type="HAMAP" id="MF_01411">
    <property type="entry name" value="LPS_assembly_LptD"/>
    <property type="match status" value="1"/>
</dbReference>
<keyword evidence="2" id="KW-0998">Cell outer membrane</keyword>
<name>A0A1H1BZX6_9BURK</name>